<proteinExistence type="predicted"/>
<reference evidence="1 2" key="1">
    <citation type="journal article" date="2014" name="PLoS Genet.">
        <title>The Genome of Spironucleus salmonicida Highlights a Fish Pathogen Adapted to Fluctuating Environments.</title>
        <authorList>
            <person name="Xu F."/>
            <person name="Jerlstrom-Hultqvist J."/>
            <person name="Einarsson E."/>
            <person name="Astvaldsson A."/>
            <person name="Svard S.G."/>
            <person name="Andersson J.O."/>
        </authorList>
    </citation>
    <scope>NUCLEOTIDE SEQUENCE [LARGE SCALE GENOMIC DNA]</scope>
    <source>
        <strain evidence="1 2">ATCC 50377</strain>
    </source>
</reference>
<sequence length="158" mass="17835">MFTWAFRALERTVLKYLDWCYCSIRPRYSEKRIWCQKIAHVGSEFWRSAFTAASGSASASRSSRARVCGAARGGLPSVEFEHSYALVRVSVHRNWQRVHNFDRHEGPLCAALLGKGVDFGSGCREGERAFRYSAQQMINMDGQPPGKNVESWVLALSV</sequence>
<evidence type="ECO:0000313" key="1">
    <source>
        <dbReference type="EMBL" id="KAH0569759.1"/>
    </source>
</evidence>
<dbReference type="KEGG" id="ssao:94301748"/>
<comment type="caution">
    <text evidence="1">The sequence shown here is derived from an EMBL/GenBank/DDBJ whole genome shotgun (WGS) entry which is preliminary data.</text>
</comment>
<dbReference type="RefSeq" id="XP_067760532.1">
    <property type="nucleotide sequence ID" value="XM_067911510.1"/>
</dbReference>
<gene>
    <name evidence="1" type="ORF">SS50377_27725</name>
</gene>
<evidence type="ECO:0000313" key="2">
    <source>
        <dbReference type="Proteomes" id="UP000018208"/>
    </source>
</evidence>
<name>A0A9P8LJZ7_9EUKA</name>
<dbReference type="Proteomes" id="UP000018208">
    <property type="component" value="Unassembled WGS sequence"/>
</dbReference>
<organism evidence="1 2">
    <name type="scientific">Spironucleus salmonicida</name>
    <dbReference type="NCBI Taxonomy" id="348837"/>
    <lineage>
        <taxon>Eukaryota</taxon>
        <taxon>Metamonada</taxon>
        <taxon>Diplomonadida</taxon>
        <taxon>Hexamitidae</taxon>
        <taxon>Hexamitinae</taxon>
        <taxon>Spironucleus</taxon>
    </lineage>
</organism>
<keyword evidence="2" id="KW-1185">Reference proteome</keyword>
<protein>
    <submittedName>
        <fullName evidence="1">Uncharacterized protein</fullName>
    </submittedName>
</protein>
<dbReference type="GeneID" id="94301748"/>
<dbReference type="EMBL" id="AUWU02000008">
    <property type="protein sequence ID" value="KAH0569759.1"/>
    <property type="molecule type" value="Genomic_DNA"/>
</dbReference>
<dbReference type="AlphaFoldDB" id="A0A9P8LJZ7"/>
<accession>A0A9P8LJZ7</accession>